<dbReference type="SUPFAM" id="SSF55347">
    <property type="entry name" value="Glyceraldehyde-3-phosphate dehydrogenase-like, C-terminal domain"/>
    <property type="match status" value="1"/>
</dbReference>
<dbReference type="Pfam" id="PF09290">
    <property type="entry name" value="AcetDehyd-dimer"/>
    <property type="match status" value="1"/>
</dbReference>
<dbReference type="CDD" id="cd23933">
    <property type="entry name" value="ALDH_C"/>
    <property type="match status" value="1"/>
</dbReference>
<proteinExistence type="inferred from homology"/>
<comment type="catalytic activity">
    <reaction evidence="1">
        <text>acetaldehyde + NAD(+) + CoA = acetyl-CoA + NADH + H(+)</text>
        <dbReference type="Rhea" id="RHEA:23288"/>
        <dbReference type="ChEBI" id="CHEBI:15343"/>
        <dbReference type="ChEBI" id="CHEBI:15378"/>
        <dbReference type="ChEBI" id="CHEBI:57287"/>
        <dbReference type="ChEBI" id="CHEBI:57288"/>
        <dbReference type="ChEBI" id="CHEBI:57540"/>
        <dbReference type="ChEBI" id="CHEBI:57945"/>
        <dbReference type="EC" id="1.2.1.10"/>
    </reaction>
</comment>
<feature type="active site" description="Acyl-thioester intermediate" evidence="1">
    <location>
        <position position="129"/>
    </location>
</feature>
<protein>
    <recommendedName>
        <fullName evidence="1">Acetaldehyde dehydrogenase</fullName>
        <ecNumber evidence="1">1.2.1.10</ecNumber>
    </recommendedName>
    <alternativeName>
        <fullName evidence="1">Acetaldehyde dehydrogenase [acetylating]</fullName>
    </alternativeName>
</protein>
<keyword evidence="5" id="KW-1185">Reference proteome</keyword>
<dbReference type="InterPro" id="IPR036291">
    <property type="entry name" value="NAD(P)-bd_dom_sf"/>
</dbReference>
<accession>A0ABQ3UEU1</accession>
<dbReference type="NCBIfam" id="NF006157">
    <property type="entry name" value="PRK08300.1"/>
    <property type="match status" value="1"/>
</dbReference>
<evidence type="ECO:0000259" key="3">
    <source>
        <dbReference type="Pfam" id="PF09290"/>
    </source>
</evidence>
<evidence type="ECO:0000313" key="5">
    <source>
        <dbReference type="Proteomes" id="UP001054854"/>
    </source>
</evidence>
<organism evidence="4 5">
    <name type="scientific">Streptomyces hygroscopicus</name>
    <dbReference type="NCBI Taxonomy" id="1912"/>
    <lineage>
        <taxon>Bacteria</taxon>
        <taxon>Bacillati</taxon>
        <taxon>Actinomycetota</taxon>
        <taxon>Actinomycetes</taxon>
        <taxon>Kitasatosporales</taxon>
        <taxon>Streptomycetaceae</taxon>
        <taxon>Streptomyces</taxon>
        <taxon>Streptomyces violaceusniger group</taxon>
    </lineage>
</organism>
<comment type="caution">
    <text evidence="4">The sequence shown here is derived from an EMBL/GenBank/DDBJ whole genome shotgun (WGS) entry which is preliminary data.</text>
</comment>
<dbReference type="InterPro" id="IPR003361">
    <property type="entry name" value="Acetaldehyde_dehydrogenase"/>
</dbReference>
<dbReference type="RefSeq" id="WP_236259817.1">
    <property type="nucleotide sequence ID" value="NZ_BNEK01000005.1"/>
</dbReference>
<feature type="binding site" evidence="1">
    <location>
        <position position="269"/>
    </location>
    <ligand>
        <name>NAD(+)</name>
        <dbReference type="ChEBI" id="CHEBI:57540"/>
    </ligand>
</feature>
<dbReference type="HAMAP" id="MF_01657">
    <property type="entry name" value="Ac_ald_DH_ac"/>
    <property type="match status" value="1"/>
</dbReference>
<keyword evidence="1" id="KW-0520">NAD</keyword>
<evidence type="ECO:0000313" key="4">
    <source>
        <dbReference type="EMBL" id="GHJ34129.1"/>
    </source>
</evidence>
<dbReference type="EMBL" id="BNEK01000005">
    <property type="protein sequence ID" value="GHJ34129.1"/>
    <property type="molecule type" value="Genomic_DNA"/>
</dbReference>
<feature type="domain" description="Acetaldehyde dehydrogenase C-terminal" evidence="3">
    <location>
        <begin position="129"/>
        <end position="264"/>
    </location>
</feature>
<evidence type="ECO:0000256" key="1">
    <source>
        <dbReference type="HAMAP-Rule" id="MF_01657"/>
    </source>
</evidence>
<sequence>MKRNGRLSVAVLGAGLIGIDLAAKVARSRALDCRLVVARAADTPGLRQARAMGLPTATDGIGSLLAADEPFDVVFDATNAMAHAEHAAMLAPFGTTLIDLTPSQVGHMVVPTVNGAEAVGHRDINMVSCGGQASIPLLHAITRRHRVDHVEVVTTAASRSVGRGTRLNLDEYVETTQDAVRDFTGVKDVKAILNISPARPPATFRVAMSMVGQDLTPESVRAAAEEAAGRVRAYAAGFEVTACVAEGERAFVAVEVAAGGDRIPRYGGNLDLINSAALQVSEVIADAAGPSPADAPPPEPGHPTLAVPTGGTETS</sequence>
<comment type="caution">
    <text evidence="1">Lacks conserved residue(s) required for the propagation of feature annotation.</text>
</comment>
<dbReference type="EC" id="1.2.1.10" evidence="1"/>
<comment type="similarity">
    <text evidence="1">Belongs to the acetaldehyde dehydrogenase family.</text>
</comment>
<keyword evidence="1" id="KW-0560">Oxidoreductase</keyword>
<dbReference type="PIRSF" id="PIRSF015689">
    <property type="entry name" value="Actaldh_dh_actl"/>
    <property type="match status" value="1"/>
</dbReference>
<reference evidence="4" key="1">
    <citation type="submission" date="2024-05" db="EMBL/GenBank/DDBJ databases">
        <title>Whole genome shotgun sequence of Streptomyces hygroscopicus NBRC 113678.</title>
        <authorList>
            <person name="Komaki H."/>
            <person name="Tamura T."/>
        </authorList>
    </citation>
    <scope>NUCLEOTIDE SEQUENCE</scope>
    <source>
        <strain evidence="4">N11-34</strain>
    </source>
</reference>
<feature type="region of interest" description="Disordered" evidence="2">
    <location>
        <begin position="287"/>
        <end position="315"/>
    </location>
</feature>
<dbReference type="Gene3D" id="3.40.50.720">
    <property type="entry name" value="NAD(P)-binding Rossmann-like Domain"/>
    <property type="match status" value="1"/>
</dbReference>
<dbReference type="InterPro" id="IPR015426">
    <property type="entry name" value="Acetylaldehyde_DH_C"/>
</dbReference>
<dbReference type="SUPFAM" id="SSF51735">
    <property type="entry name" value="NAD(P)-binding Rossmann-fold domains"/>
    <property type="match status" value="1"/>
</dbReference>
<name>A0ABQ3UEU1_STRHY</name>
<keyword evidence="1" id="KW-0058">Aromatic hydrocarbons catabolism</keyword>
<evidence type="ECO:0000256" key="2">
    <source>
        <dbReference type="SAM" id="MobiDB-lite"/>
    </source>
</evidence>
<gene>
    <name evidence="4" type="ORF">TPA0910_85620</name>
</gene>
<dbReference type="Gene3D" id="3.30.360.10">
    <property type="entry name" value="Dihydrodipicolinate Reductase, domain 2"/>
    <property type="match status" value="1"/>
</dbReference>
<dbReference type="Proteomes" id="UP001054854">
    <property type="component" value="Unassembled WGS sequence"/>
</dbReference>